<keyword evidence="3 5" id="KW-1133">Transmembrane helix</keyword>
<feature type="transmembrane region" description="Helical" evidence="5">
    <location>
        <begin position="74"/>
        <end position="93"/>
    </location>
</feature>
<dbReference type="InterPro" id="IPR050382">
    <property type="entry name" value="MFS_Na/Anion_cotransporter"/>
</dbReference>
<dbReference type="InterPro" id="IPR020846">
    <property type="entry name" value="MFS_dom"/>
</dbReference>
<keyword evidence="4 5" id="KW-0472">Membrane</keyword>
<dbReference type="InterPro" id="IPR036259">
    <property type="entry name" value="MFS_trans_sf"/>
</dbReference>
<protein>
    <recommendedName>
        <fullName evidence="6">Major facilitator superfamily (MFS) profile domain-containing protein</fullName>
    </recommendedName>
</protein>
<accession>A0A1B6ES94</accession>
<evidence type="ECO:0000313" key="7">
    <source>
        <dbReference type="EMBL" id="JAS40826.1"/>
    </source>
</evidence>
<feature type="non-terminal residue" evidence="7">
    <location>
        <position position="1"/>
    </location>
</feature>
<evidence type="ECO:0000256" key="2">
    <source>
        <dbReference type="ARBA" id="ARBA00022692"/>
    </source>
</evidence>
<evidence type="ECO:0000256" key="3">
    <source>
        <dbReference type="ARBA" id="ARBA00022989"/>
    </source>
</evidence>
<dbReference type="Gene3D" id="1.20.120.540">
    <property type="entry name" value="Voltage-gated potassium channels"/>
    <property type="match status" value="1"/>
</dbReference>
<evidence type="ECO:0000256" key="1">
    <source>
        <dbReference type="ARBA" id="ARBA00004141"/>
    </source>
</evidence>
<feature type="non-terminal residue" evidence="7">
    <location>
        <position position="114"/>
    </location>
</feature>
<dbReference type="GO" id="GO:0022857">
    <property type="term" value="F:transmembrane transporter activity"/>
    <property type="evidence" value="ECO:0007669"/>
    <property type="project" value="InterPro"/>
</dbReference>
<dbReference type="GO" id="GO:0006820">
    <property type="term" value="P:monoatomic anion transport"/>
    <property type="evidence" value="ECO:0007669"/>
    <property type="project" value="TreeGrafter"/>
</dbReference>
<keyword evidence="2 5" id="KW-0812">Transmembrane</keyword>
<feature type="transmembrane region" description="Helical" evidence="5">
    <location>
        <begin position="47"/>
        <end position="67"/>
    </location>
</feature>
<reference evidence="7" key="1">
    <citation type="submission" date="2015-11" db="EMBL/GenBank/DDBJ databases">
        <title>De novo transcriptome assembly of four potential Pierce s Disease insect vectors from Arizona vineyards.</title>
        <authorList>
            <person name="Tassone E.E."/>
        </authorList>
    </citation>
    <scope>NUCLEOTIDE SEQUENCE</scope>
</reference>
<proteinExistence type="predicted"/>
<dbReference type="InterPro" id="IPR027378">
    <property type="entry name" value="Nucleotide_channel_N"/>
</dbReference>
<dbReference type="PROSITE" id="PS50850">
    <property type="entry name" value="MFS"/>
    <property type="match status" value="1"/>
</dbReference>
<dbReference type="PANTHER" id="PTHR11662">
    <property type="entry name" value="SOLUTE CARRIER FAMILY 17"/>
    <property type="match status" value="1"/>
</dbReference>
<name>A0A1B6ES94_9HEMI</name>
<evidence type="ECO:0000259" key="6">
    <source>
        <dbReference type="PROSITE" id="PS50850"/>
    </source>
</evidence>
<gene>
    <name evidence="7" type="ORF">g.43111</name>
</gene>
<evidence type="ECO:0000256" key="5">
    <source>
        <dbReference type="SAM" id="Phobius"/>
    </source>
</evidence>
<comment type="subcellular location">
    <subcellularLocation>
        <location evidence="1">Membrane</location>
        <topology evidence="1">Multi-pass membrane protein</topology>
    </subcellularLocation>
</comment>
<organism evidence="7">
    <name type="scientific">Cuerna arida</name>
    <dbReference type="NCBI Taxonomy" id="1464854"/>
    <lineage>
        <taxon>Eukaryota</taxon>
        <taxon>Metazoa</taxon>
        <taxon>Ecdysozoa</taxon>
        <taxon>Arthropoda</taxon>
        <taxon>Hexapoda</taxon>
        <taxon>Insecta</taxon>
        <taxon>Pterygota</taxon>
        <taxon>Neoptera</taxon>
        <taxon>Paraneoptera</taxon>
        <taxon>Hemiptera</taxon>
        <taxon>Auchenorrhyncha</taxon>
        <taxon>Membracoidea</taxon>
        <taxon>Cicadellidae</taxon>
        <taxon>Cicadellinae</taxon>
        <taxon>Proconiini</taxon>
        <taxon>Cuerna</taxon>
    </lineage>
</organism>
<dbReference type="AlphaFoldDB" id="A0A1B6ES94"/>
<dbReference type="SUPFAM" id="SSF103473">
    <property type="entry name" value="MFS general substrate transporter"/>
    <property type="match status" value="1"/>
</dbReference>
<dbReference type="EMBL" id="GECZ01028943">
    <property type="protein sequence ID" value="JAS40826.1"/>
    <property type="molecule type" value="Transcribed_RNA"/>
</dbReference>
<evidence type="ECO:0000256" key="4">
    <source>
        <dbReference type="ARBA" id="ARBA00023136"/>
    </source>
</evidence>
<dbReference type="GO" id="GO:0016020">
    <property type="term" value="C:membrane"/>
    <property type="evidence" value="ECO:0007669"/>
    <property type="project" value="UniProtKB-SubCell"/>
</dbReference>
<feature type="domain" description="Major facilitator superfamily (MFS) profile" evidence="6">
    <location>
        <begin position="1"/>
        <end position="114"/>
    </location>
</feature>
<sequence length="114" mass="12489">GFFNGNILKWNLSYAISPMTSMHEVTLGNETVLELDINWDMQEVSEILRASFFGFIATPILGGWLGACLGGSRVFAVAVAFTALLSLLTPLVAKTSVFWLINIRFIEGLFEGVT</sequence>
<dbReference type="PANTHER" id="PTHR11662:SF455">
    <property type="entry name" value="GH23975P"/>
    <property type="match status" value="1"/>
</dbReference>